<evidence type="ECO:0000313" key="2">
    <source>
        <dbReference type="Proteomes" id="UP001152562"/>
    </source>
</evidence>
<comment type="caution">
    <text evidence="1">The sequence shown here is derived from an EMBL/GenBank/DDBJ whole genome shotgun (WGS) entry which is preliminary data.</text>
</comment>
<dbReference type="AlphaFoldDB" id="A0A9P0T617"/>
<gene>
    <name evidence="1" type="ORF">PIBRA_LOCUS1920</name>
</gene>
<dbReference type="EMBL" id="CALOZG010000002">
    <property type="protein sequence ID" value="CAH3979789.1"/>
    <property type="molecule type" value="Genomic_DNA"/>
</dbReference>
<name>A0A9P0T617_PIEBR</name>
<accession>A0A9P0T617</accession>
<keyword evidence="2" id="KW-1185">Reference proteome</keyword>
<reference evidence="1" key="1">
    <citation type="submission" date="2022-05" db="EMBL/GenBank/DDBJ databases">
        <authorList>
            <person name="Okamura Y."/>
        </authorList>
    </citation>
    <scope>NUCLEOTIDE SEQUENCE</scope>
</reference>
<organism evidence="1 2">
    <name type="scientific">Pieris brassicae</name>
    <name type="common">White butterfly</name>
    <name type="synonym">Large white butterfly</name>
    <dbReference type="NCBI Taxonomy" id="7116"/>
    <lineage>
        <taxon>Eukaryota</taxon>
        <taxon>Metazoa</taxon>
        <taxon>Ecdysozoa</taxon>
        <taxon>Arthropoda</taxon>
        <taxon>Hexapoda</taxon>
        <taxon>Insecta</taxon>
        <taxon>Pterygota</taxon>
        <taxon>Neoptera</taxon>
        <taxon>Endopterygota</taxon>
        <taxon>Lepidoptera</taxon>
        <taxon>Glossata</taxon>
        <taxon>Ditrysia</taxon>
        <taxon>Papilionoidea</taxon>
        <taxon>Pieridae</taxon>
        <taxon>Pierinae</taxon>
        <taxon>Pieris</taxon>
    </lineage>
</organism>
<evidence type="ECO:0000313" key="1">
    <source>
        <dbReference type="EMBL" id="CAH3979789.1"/>
    </source>
</evidence>
<sequence>MAGDLLVIKQMKTRVYHMSQWSRPAKSLHHSARTRIAAPAQCFVRAFHNTIMGRITLTILLCFVAHALGSNDDKFIKKYAMMKIYESCFGAEVVKQIRREMKEAYAKCSSPPSFEETPNQQIPSILFGKLPPGFAMDPNTQTITKPSPDGAGQHQENELPNHEKLHVQKIPLSQLLPLRSQPPFQSQPIPPYMMPTNPQFRPFSPASPFYQFPYPMPQYQYPGQYNPYYQPMQQFYQQPLYPSNRMSRDLDLRDRLDIITRGPNAGKVRNITCVMQELGYIDHNLEPNYEQITQRIANLPVASDLKGDIQDGLQFCHKFSQCVPDIKRDVSPLSQELIKPMFFFRCYKHKKLEACIMKDIRDRFTSEDDLDTDGDFRSLGRSGRALKDEPINDPRFDALDEMAVYLYDYLSGGNGLDYDLYL</sequence>
<dbReference type="Proteomes" id="UP001152562">
    <property type="component" value="Unassembled WGS sequence"/>
</dbReference>
<protein>
    <submittedName>
        <fullName evidence="1">Uncharacterized protein</fullName>
    </submittedName>
</protein>
<proteinExistence type="predicted"/>